<gene>
    <name evidence="1" type="ORF">SCHCODRAFT_108964</name>
</gene>
<feature type="non-terminal residue" evidence="1">
    <location>
        <position position="603"/>
    </location>
</feature>
<evidence type="ECO:0000313" key="2">
    <source>
        <dbReference type="Proteomes" id="UP000007431"/>
    </source>
</evidence>
<sequence length="603" mass="67849">MAELRYRDFSDVRALYSALEKLSDLEDSNGPLGPAVELVHHALRKRPFRVFVQAPPSALPLVQFITTEAGVGLTTALTTVSWMLSFSSLGDRSAFFRDDPSFWRNVSRWVNYMSLFNHDIRLTAMSHDQRDALFDSMDAVARFLSVVACALGPSLSKAIILSPENIIRTAVNAYFSSTHLYASGMHDPLHPSLAFECASILPFTLRIITSDGEMYPQVASEILRPVWGDPRQVYHVAAKHIAMLLERNIDDETAVHLDAQLVFIRIMALYPDLQPGPFPRRIIGALVTVMREHHAKDWMKEDGLSKVAYGVLADLCALDARTTVRALRKGVFDVLVCIRQNNPGCDIADLLHCIKASLVFRRAIRTFEQDILHLPTTPSLPLELRQVISLARDRQWARKLADRVWQRVAKCCNAQVCAHRRRLYIGFDATRRVRARPTRLSALVLAQRPYIARGLVKDTTGWKAAIEPPVRALIMAPEVCSYTGIINSTSLTHLSASMSARDVHFISQLVSQYIEEEFSGIVKDDRCAYVSMVLDDCQPDVESLRLKDGGPQDPRIVVDVDVLYSGWRTLSLLIRPRKAQGRERFRLLTHGYSGEHSRHCSLA</sequence>
<keyword evidence="2" id="KW-1185">Reference proteome</keyword>
<evidence type="ECO:0000313" key="1">
    <source>
        <dbReference type="EMBL" id="EFI97278.1"/>
    </source>
</evidence>
<dbReference type="HOGENOM" id="CLU_452806_0_0_1"/>
<accession>D8Q4Q7</accession>
<protein>
    <submittedName>
        <fullName evidence="1">Uncharacterized protein</fullName>
    </submittedName>
</protein>
<dbReference type="AlphaFoldDB" id="D8Q4Q7"/>
<name>D8Q4Q7_SCHCM</name>
<proteinExistence type="predicted"/>
<dbReference type="InParanoid" id="D8Q4Q7"/>
<organism evidence="2">
    <name type="scientific">Schizophyllum commune (strain H4-8 / FGSC 9210)</name>
    <name type="common">Split gill fungus</name>
    <dbReference type="NCBI Taxonomy" id="578458"/>
    <lineage>
        <taxon>Eukaryota</taxon>
        <taxon>Fungi</taxon>
        <taxon>Dikarya</taxon>
        <taxon>Basidiomycota</taxon>
        <taxon>Agaricomycotina</taxon>
        <taxon>Agaricomycetes</taxon>
        <taxon>Agaricomycetidae</taxon>
        <taxon>Agaricales</taxon>
        <taxon>Schizophyllaceae</taxon>
        <taxon>Schizophyllum</taxon>
    </lineage>
</organism>
<reference evidence="1 2" key="1">
    <citation type="journal article" date="2010" name="Nat. Biotechnol.">
        <title>Genome sequence of the model mushroom Schizophyllum commune.</title>
        <authorList>
            <person name="Ohm R.A."/>
            <person name="de Jong J.F."/>
            <person name="Lugones L.G."/>
            <person name="Aerts A."/>
            <person name="Kothe E."/>
            <person name="Stajich J.E."/>
            <person name="de Vries R.P."/>
            <person name="Record E."/>
            <person name="Levasseur A."/>
            <person name="Baker S.E."/>
            <person name="Bartholomew K.A."/>
            <person name="Coutinho P.M."/>
            <person name="Erdmann S."/>
            <person name="Fowler T.J."/>
            <person name="Gathman A.C."/>
            <person name="Lombard V."/>
            <person name="Henrissat B."/>
            <person name="Knabe N."/>
            <person name="Kuees U."/>
            <person name="Lilly W.W."/>
            <person name="Lindquist E."/>
            <person name="Lucas S."/>
            <person name="Magnuson J.K."/>
            <person name="Piumi F."/>
            <person name="Raudaskoski M."/>
            <person name="Salamov A."/>
            <person name="Schmutz J."/>
            <person name="Schwarze F.W.M.R."/>
            <person name="vanKuyk P.A."/>
            <person name="Horton J.S."/>
            <person name="Grigoriev I.V."/>
            <person name="Woesten H.A.B."/>
        </authorList>
    </citation>
    <scope>NUCLEOTIDE SEQUENCE [LARGE SCALE GENOMIC DNA]</scope>
    <source>
        <strain evidence="2">H4-8 / FGSC 9210</strain>
    </source>
</reference>
<dbReference type="EMBL" id="GL377306">
    <property type="protein sequence ID" value="EFI97278.1"/>
    <property type="molecule type" value="Genomic_DNA"/>
</dbReference>
<dbReference type="Proteomes" id="UP000007431">
    <property type="component" value="Unassembled WGS sequence"/>
</dbReference>
<dbReference type="VEuPathDB" id="FungiDB:SCHCODRAFT_02578868"/>